<dbReference type="InterPro" id="IPR016024">
    <property type="entry name" value="ARM-type_fold"/>
</dbReference>
<dbReference type="Proteomes" id="UP001324115">
    <property type="component" value="Unassembled WGS sequence"/>
</dbReference>
<comment type="caution">
    <text evidence="3">The sequence shown here is derived from an EMBL/GenBank/DDBJ whole genome shotgun (WGS) entry which is preliminary data.</text>
</comment>
<reference evidence="3 4" key="1">
    <citation type="journal article" date="2023" name="G3 (Bethesda)">
        <title>A haplotype-resolved chromosome-scale genome for Quercus rubra L. provides insights into the genetics of adaptive traits for red oak species.</title>
        <authorList>
            <person name="Kapoor B."/>
            <person name="Jenkins J."/>
            <person name="Schmutz J."/>
            <person name="Zhebentyayeva T."/>
            <person name="Kuelheim C."/>
            <person name="Coggeshall M."/>
            <person name="Heim C."/>
            <person name="Lasky J.R."/>
            <person name="Leites L."/>
            <person name="Islam-Faridi N."/>
            <person name="Romero-Severson J."/>
            <person name="DeLeo V.L."/>
            <person name="Lucas S.M."/>
            <person name="Lazic D."/>
            <person name="Gailing O."/>
            <person name="Carlson J."/>
            <person name="Staton M."/>
        </authorList>
    </citation>
    <scope>NUCLEOTIDE SEQUENCE [LARGE SCALE GENOMIC DNA]</scope>
    <source>
        <strain evidence="3">Pseudo-F2</strain>
    </source>
</reference>
<gene>
    <name evidence="3" type="ORF">RGQ29_011281</name>
</gene>
<feature type="compositionally biased region" description="Polar residues" evidence="2">
    <location>
        <begin position="2023"/>
        <end position="2035"/>
    </location>
</feature>
<name>A0AAN7FXV2_QUERU</name>
<dbReference type="SUPFAM" id="SSF48371">
    <property type="entry name" value="ARM repeat"/>
    <property type="match status" value="1"/>
</dbReference>
<dbReference type="InterPro" id="IPR011989">
    <property type="entry name" value="ARM-like"/>
</dbReference>
<dbReference type="PANTHER" id="PTHR46975:SF2">
    <property type="entry name" value="PROTEIN SWEETIE"/>
    <property type="match status" value="1"/>
</dbReference>
<evidence type="ECO:0000313" key="4">
    <source>
        <dbReference type="Proteomes" id="UP001324115"/>
    </source>
</evidence>
<organism evidence="3 4">
    <name type="scientific">Quercus rubra</name>
    <name type="common">Northern red oak</name>
    <name type="synonym">Quercus borealis</name>
    <dbReference type="NCBI Taxonomy" id="3512"/>
    <lineage>
        <taxon>Eukaryota</taxon>
        <taxon>Viridiplantae</taxon>
        <taxon>Streptophyta</taxon>
        <taxon>Embryophyta</taxon>
        <taxon>Tracheophyta</taxon>
        <taxon>Spermatophyta</taxon>
        <taxon>Magnoliopsida</taxon>
        <taxon>eudicotyledons</taxon>
        <taxon>Gunneridae</taxon>
        <taxon>Pentapetalae</taxon>
        <taxon>rosids</taxon>
        <taxon>fabids</taxon>
        <taxon>Fagales</taxon>
        <taxon>Fagaceae</taxon>
        <taxon>Quercus</taxon>
    </lineage>
</organism>
<dbReference type="InterPro" id="IPR046837">
    <property type="entry name" value="Laa1/Sip1/HEATR5-like_HEAT"/>
</dbReference>
<dbReference type="EMBL" id="JAXUIC010000002">
    <property type="protein sequence ID" value="KAK4602158.1"/>
    <property type="molecule type" value="Genomic_DNA"/>
</dbReference>
<accession>A0AAN7FXV2</accession>
<evidence type="ECO:0000256" key="1">
    <source>
        <dbReference type="ARBA" id="ARBA00008304"/>
    </source>
</evidence>
<keyword evidence="4" id="KW-1185">Reference proteome</keyword>
<dbReference type="GO" id="GO:0005975">
    <property type="term" value="P:carbohydrate metabolic process"/>
    <property type="evidence" value="ECO:0007669"/>
    <property type="project" value="InterPro"/>
</dbReference>
<feature type="region of interest" description="Disordered" evidence="2">
    <location>
        <begin position="2088"/>
        <end position="2205"/>
    </location>
</feature>
<dbReference type="InterPro" id="IPR044218">
    <property type="entry name" value="SWEETIE"/>
</dbReference>
<feature type="region of interest" description="Disordered" evidence="2">
    <location>
        <begin position="1989"/>
        <end position="2074"/>
    </location>
</feature>
<feature type="compositionally biased region" description="Polar residues" evidence="2">
    <location>
        <begin position="2050"/>
        <end position="2074"/>
    </location>
</feature>
<sequence>MAKKYVRENVPLSRFGVLVAQLESIVASAAQQPPDALLCFDLLSDLISAIDEEPKESILLWQRKCEDALYSLLILGARRPVRHLASVAMAMIIFKGDPISIYSRVSSLQGFLSDGKKSEPQRVAGAAQCLGELYKHFGRRITAGLFETTTIATKLIKFHEDFVRQEALHMLQNALEGSGGSAASSAYTEAYRLIMRFAIGDKSFVVRIAAARCLKAFANIGGPGLGLGELDNSAAYCVKALEDPVSSVRDAFAEALGSLLALGMNPEAQVQPRGKGPFPPAKKLEGGLQKHLALPFTKASGARSKDIRVGLTLSWVFFLQAIRLKYQHPDSELQNFALQVMDMLGADTCIDAHPLACVLYILRVGITDQMTEPTQRNFLVFLGTQLQSHDVSPSMKASALRTLSYTLKTLGEVPFEFKEVLDNTVMAAISHPAQLVRVEAALALRTLAEVDPTCVGGLISYGVTTLNALRENVSFEKGSNLQFDLDSLHGQATVLAALVSISPKLPHGYPARLPRSVLEVSKKMLTESSRNPVASTVEKEAGWLLLSSLLASMPKEELEDQVFDILSLWVTVFSGNPAHEIVQTGDLTFRIRVWSAAVDALTAFVRCFISPNAANSRILLQPVLVYLSSALSYISVATAKEMPNLKPAVDMLIIKTLIAYQSLPDPLTYKTDHPRIIQLCTTPFRVASGCEESSCLRLLLDKRDAWLGPWIPGRDWFEDELRAFQGGKDGLIPCVWENELSSFPQPETVSKTLVNQMLLCFGVIFAAQDSSGMLAILGIIEQCLKAGKKQSWHAASVTNICVGLLTGFKALLSLRPQPLGPEILSSAQSIFQSILAEGDICGSQRRASSEGLGLLARLGNDIFTARMTRLLLGDLSGAIDPNYSGSIAMALGCIHRSAGGMALSTLVPATVSSISLLAKSSLAGLQIWSLHGLLLTIEAAGLSFVSYVQATLGLAMDILLSEENGWVELQQGVGRLINAIVAVLGPELAPGSIFFSRCKSVVAEITCQETATLLESVRFTQQLVLFAPQAVSVHLHVQTLLPTLSSRQPTLRHLAVSTLRHLIEKDPVSIIDEQIEDNLFHMLDEETDSEIGNLARTTIMRLLYASCPLRPSHWISICRNMVLAMSTRRTEHNKNIVKDPSNDPDGDTRINFGEDDETMVSSSEGMPGQGYKFESASIMRNREKHLRYRTRVFAAECLSHLPRAVGKNPAHFDLSLARKQSVNGQVSCDWLVLHVQELISLAYQISTIQFENMQPIGVGLLSTIMDKFERVPDPELPGHLLLEQYQAQLVSAVRTALDTSAGPILLEAGLQLATKILTSGIISGDQVAVKRIFSLISRPLNEFKELYYPSFAEWVSCKIKIRLLAAHASLKCYTYAFLRRHHSGIPDEYLALLPLFSKSSSILGKYWIRVLKDYSYICLCLHLKKNWNPFLDEIQSPLVSSKLQPCLEESWPVILQALVLDAVPLNLEAIEHSTATVENMARSLVSGYSMVELELGEFRFLWGFALLVLFQGQHLTLGESKLSLTFAKAIHAEDSPIEEMDPPGLNLYEIVLPVFQCLSTERFFSVGFLTMDISRELLQVLSYCTFMDNSFNSLAISVLSQIVQNCPEEFLEAENFSYMTMELCLAYLFKMFQCTSATSPDQPNWVELISTLLFTAKTLLKRFETKLQKQLESVVLAFLLIGYKCIREAPTELCFSKVIDFVKCTTLSLETLIGDNSKLGDDGILHLRTVIGTCLDVITDLTMDFIEDIHLLEYKRSDSRKLHQMKIAFSVEQTISFAKLVHEIEGRDESEGSDPVYFTLFKCCTECIRTLLTDSSILVQAIGLQVLKSSVQKGTIEDSAFVIFLVGEHIRDIFTIIQKTLKKPLNKESVTIVSECLRILVLLQTLSKGSESQRSFMNLLFEAIIMVFLATEDGISKEVGDIRSISVKLVSHLAQIPSSAVHFKDVLFSMPPMHRQQLQGVIRASVTQDHDATQMKAVTPSLEIKLPIFTDGSREKQSPPLATTIHSDSMEEDEEDEEDDWDNFQSFPASTNPAGNDSKVESVAKDPGLVQNSSDLKNNTGNDDFQEYSTSQPHNNVKEINNAEHHEAGEEVISDRPGSPVSLQSDAPSGGIGMHEASDFQTNDSIKPCDDQPEEKEEVVQSQERDETVVSSHENEQISSDLQHEVRNENPDNNVDQILADSLPLEDISNETPGVGNRENEEKTT</sequence>
<proteinExistence type="inferred from homology"/>
<feature type="compositionally biased region" description="Basic and acidic residues" evidence="2">
    <location>
        <begin position="2143"/>
        <end position="2170"/>
    </location>
</feature>
<dbReference type="PANTHER" id="PTHR46975">
    <property type="entry name" value="PROTEIN SWEETIE"/>
    <property type="match status" value="1"/>
</dbReference>
<evidence type="ECO:0008006" key="5">
    <source>
        <dbReference type="Google" id="ProtNLM"/>
    </source>
</evidence>
<evidence type="ECO:0000256" key="2">
    <source>
        <dbReference type="SAM" id="MobiDB-lite"/>
    </source>
</evidence>
<protein>
    <recommendedName>
        <fullName evidence="5">HEAT repeat-containing protein 5B</fullName>
    </recommendedName>
</protein>
<comment type="similarity">
    <text evidence="1">Belongs to the HEATR5 family.</text>
</comment>
<dbReference type="Pfam" id="PF20210">
    <property type="entry name" value="Laa1_Sip1_HTR5"/>
    <property type="match status" value="1"/>
</dbReference>
<feature type="compositionally biased region" description="Acidic residues" evidence="2">
    <location>
        <begin position="2010"/>
        <end position="2022"/>
    </location>
</feature>
<evidence type="ECO:0000313" key="3">
    <source>
        <dbReference type="EMBL" id="KAK4602158.1"/>
    </source>
</evidence>
<dbReference type="Gene3D" id="1.25.10.10">
    <property type="entry name" value="Leucine-rich Repeat Variant"/>
    <property type="match status" value="1"/>
</dbReference>